<dbReference type="EMBL" id="JAUTXU010000094">
    <property type="protein sequence ID" value="KAK3709297.1"/>
    <property type="molecule type" value="Genomic_DNA"/>
</dbReference>
<evidence type="ECO:0000313" key="1">
    <source>
        <dbReference type="EMBL" id="KAK3709297.1"/>
    </source>
</evidence>
<comment type="caution">
    <text evidence="1">The sequence shown here is derived from an EMBL/GenBank/DDBJ whole genome shotgun (WGS) entry which is preliminary data.</text>
</comment>
<accession>A0ACC3N4Z1</accession>
<gene>
    <name evidence="1" type="ORF">LTR37_011035</name>
</gene>
<reference evidence="1" key="1">
    <citation type="submission" date="2023-07" db="EMBL/GenBank/DDBJ databases">
        <title>Black Yeasts Isolated from many extreme environments.</title>
        <authorList>
            <person name="Coleine C."/>
            <person name="Stajich J.E."/>
            <person name="Selbmann L."/>
        </authorList>
    </citation>
    <scope>NUCLEOTIDE SEQUENCE</scope>
    <source>
        <strain evidence="1">CCFEE 5714</strain>
    </source>
</reference>
<proteinExistence type="predicted"/>
<organism evidence="1 2">
    <name type="scientific">Vermiconidia calcicola</name>
    <dbReference type="NCBI Taxonomy" id="1690605"/>
    <lineage>
        <taxon>Eukaryota</taxon>
        <taxon>Fungi</taxon>
        <taxon>Dikarya</taxon>
        <taxon>Ascomycota</taxon>
        <taxon>Pezizomycotina</taxon>
        <taxon>Dothideomycetes</taxon>
        <taxon>Dothideomycetidae</taxon>
        <taxon>Mycosphaerellales</taxon>
        <taxon>Extremaceae</taxon>
        <taxon>Vermiconidia</taxon>
    </lineage>
</organism>
<keyword evidence="2" id="KW-1185">Reference proteome</keyword>
<dbReference type="Proteomes" id="UP001281147">
    <property type="component" value="Unassembled WGS sequence"/>
</dbReference>
<name>A0ACC3N4Z1_9PEZI</name>
<sequence length="86" mass="9556">MYHWRAGAKKGANAVWPDDAVLLGKEADGSNYRTFESGIENPEVPEISQGDILYPDPNNARAAGIVRLPEWQPVEPNYWMGVDLVT</sequence>
<protein>
    <submittedName>
        <fullName evidence="1">Uncharacterized protein</fullName>
    </submittedName>
</protein>
<evidence type="ECO:0000313" key="2">
    <source>
        <dbReference type="Proteomes" id="UP001281147"/>
    </source>
</evidence>